<feature type="domain" description="Protein kinase" evidence="2">
    <location>
        <begin position="471"/>
        <end position="754"/>
    </location>
</feature>
<dbReference type="OrthoDB" id="1668230at2759"/>
<protein>
    <submittedName>
        <fullName evidence="3">Putative STE protein kinase</fullName>
    </submittedName>
</protein>
<organism evidence="3">
    <name type="scientific">Rosellinia necatrix</name>
    <name type="common">White root-rot fungus</name>
    <dbReference type="NCBI Taxonomy" id="77044"/>
    <lineage>
        <taxon>Eukaryota</taxon>
        <taxon>Fungi</taxon>
        <taxon>Dikarya</taxon>
        <taxon>Ascomycota</taxon>
        <taxon>Pezizomycotina</taxon>
        <taxon>Sordariomycetes</taxon>
        <taxon>Xylariomycetidae</taxon>
        <taxon>Xylariales</taxon>
        <taxon>Xylariaceae</taxon>
        <taxon>Rosellinia</taxon>
    </lineage>
</organism>
<dbReference type="InterPro" id="IPR011009">
    <property type="entry name" value="Kinase-like_dom_sf"/>
</dbReference>
<dbReference type="Proteomes" id="UP000054516">
    <property type="component" value="Unassembled WGS sequence"/>
</dbReference>
<dbReference type="PANTHER" id="PTHR24359:SF1">
    <property type="entry name" value="INHIBITOR OF NUCLEAR FACTOR KAPPA-B KINASE EPSILON SUBUNIT HOMOLOG 1-RELATED"/>
    <property type="match status" value="1"/>
</dbReference>
<dbReference type="InterPro" id="IPR000719">
    <property type="entry name" value="Prot_kinase_dom"/>
</dbReference>
<feature type="compositionally biased region" description="Polar residues" evidence="1">
    <location>
        <begin position="1"/>
        <end position="22"/>
    </location>
</feature>
<dbReference type="STRING" id="77044.A0A1W2TU95"/>
<dbReference type="Gene3D" id="1.10.510.10">
    <property type="entry name" value="Transferase(Phosphotransferase) domain 1"/>
    <property type="match status" value="1"/>
</dbReference>
<evidence type="ECO:0000259" key="2">
    <source>
        <dbReference type="PROSITE" id="PS50011"/>
    </source>
</evidence>
<dbReference type="Pfam" id="PF00069">
    <property type="entry name" value="Pkinase"/>
    <property type="match status" value="1"/>
</dbReference>
<dbReference type="AlphaFoldDB" id="A0A1W2TU95"/>
<feature type="region of interest" description="Disordered" evidence="1">
    <location>
        <begin position="88"/>
        <end position="137"/>
    </location>
</feature>
<accession>A0A1W2TU95</accession>
<feature type="compositionally biased region" description="Polar residues" evidence="1">
    <location>
        <begin position="99"/>
        <end position="112"/>
    </location>
</feature>
<keyword evidence="3" id="KW-0808">Transferase</keyword>
<keyword evidence="4" id="KW-1185">Reference proteome</keyword>
<dbReference type="SUPFAM" id="SSF56112">
    <property type="entry name" value="Protein kinase-like (PK-like)"/>
    <property type="match status" value="1"/>
</dbReference>
<feature type="region of interest" description="Disordered" evidence="1">
    <location>
        <begin position="412"/>
        <end position="435"/>
    </location>
</feature>
<dbReference type="PANTHER" id="PTHR24359">
    <property type="entry name" value="SERINE/THREONINE-PROTEIN KINASE SBK1"/>
    <property type="match status" value="1"/>
</dbReference>
<keyword evidence="3" id="KW-0418">Kinase</keyword>
<dbReference type="GO" id="GO:0005524">
    <property type="term" value="F:ATP binding"/>
    <property type="evidence" value="ECO:0007669"/>
    <property type="project" value="InterPro"/>
</dbReference>
<reference evidence="3" key="1">
    <citation type="submission" date="2016-03" db="EMBL/GenBank/DDBJ databases">
        <title>Draft genome sequence of Rosellinia necatrix.</title>
        <authorList>
            <person name="Kanematsu S."/>
        </authorList>
    </citation>
    <scope>NUCLEOTIDE SEQUENCE [LARGE SCALE GENOMIC DNA]</scope>
    <source>
        <strain evidence="3">W97</strain>
    </source>
</reference>
<evidence type="ECO:0000256" key="1">
    <source>
        <dbReference type="SAM" id="MobiDB-lite"/>
    </source>
</evidence>
<dbReference type="EMBL" id="DF977518">
    <property type="protein sequence ID" value="GAP92180.2"/>
    <property type="molecule type" value="Genomic_DNA"/>
</dbReference>
<dbReference type="GO" id="GO:0004674">
    <property type="term" value="F:protein serine/threonine kinase activity"/>
    <property type="evidence" value="ECO:0007669"/>
    <property type="project" value="TreeGrafter"/>
</dbReference>
<evidence type="ECO:0000313" key="3">
    <source>
        <dbReference type="EMBL" id="GAP92180.2"/>
    </source>
</evidence>
<dbReference type="SMART" id="SM00220">
    <property type="entry name" value="S_TKc"/>
    <property type="match status" value="1"/>
</dbReference>
<name>A0A1W2TU95_ROSNE</name>
<proteinExistence type="predicted"/>
<evidence type="ECO:0000313" key="4">
    <source>
        <dbReference type="Proteomes" id="UP000054516"/>
    </source>
</evidence>
<gene>
    <name evidence="3" type="ORF">SAMD00023353_7300390</name>
</gene>
<feature type="region of interest" description="Disordered" evidence="1">
    <location>
        <begin position="1"/>
        <end position="58"/>
    </location>
</feature>
<sequence length="762" mass="83746">MALNPQATQTLNTGGYELNNNPRADELDNSFCADELDNSPYADELDNSPYADELSNSSCTDELNNSPCVNELNNSPCVNELNSSPYADKLDNSPYADKLNNSPCVNELNSSPYADELDNSPYADELDNSPCTNKLDNSPYADELSNSSCTNKLDNSPYADELSNSSCTDELNNSPCVNELNSSSCTDELNNSPCVDKLSNSPCVNELSNSPCVNELNNSLRADDDRDQLYTGDMLSTIGDSAVLLSMPQLPVPKEVYLDWSRLDPTLTAIQDKRILLLPKFDDVSVYSKGVLGDLDNWVRANMDCGPAGEKAPLLFASSGKEHIGCHVSTSDTSFSMHFGVEDDIVVLRNDFMRSLYVTNSVDPWNLQVVEQTRDLKLNPGIWTIGTDTRGLVEVKVAERMPCFVTPALGGKRPAEALSTSPSKGRFSARGPVRPAGVCTETSEAMSGNALLDLSLAETIHVGLRDGGYAIKRLMPVDDRDDASVWRAEHSSMPGKATMVKILKTDVGHPGGNERDPRIVAADAWLREVNMLSSLERHFAVVTLVGSDARFHSIYTEHIDGAEPLTHHIGSDSRFDGNVVRAWAILGDIASALSFIHSNGVIHGNVKLSSILFNPSRGAVLADFGRRCGPEDVQQVELPYYLPPEWRSFWGTPQVSHDLWAFGIVMAWVRRLIPSPESTRDRAVVNEQLAEFMEKWLGVVNEAKIIARRADGDIGKIISGLLEDVSRRWDADTVLRRISESNQDLSQAPRDDWFCGEEENEI</sequence>
<dbReference type="PROSITE" id="PS50011">
    <property type="entry name" value="PROTEIN_KINASE_DOM"/>
    <property type="match status" value="1"/>
</dbReference>